<evidence type="ECO:0000313" key="2">
    <source>
        <dbReference type="EMBL" id="QDR73635.1"/>
    </source>
</evidence>
<evidence type="ECO:0000259" key="1">
    <source>
        <dbReference type="Pfam" id="PF04326"/>
    </source>
</evidence>
<dbReference type="Pfam" id="PF04326">
    <property type="entry name" value="SLFN_AlbA_2"/>
    <property type="match status" value="1"/>
</dbReference>
<geneLocation type="plasmid" evidence="2 3">
    <name>unnamed</name>
</geneLocation>
<evidence type="ECO:0000313" key="3">
    <source>
        <dbReference type="Proteomes" id="UP000316394"/>
    </source>
</evidence>
<dbReference type="AlphaFoldDB" id="A0A517D8G3"/>
<dbReference type="PANTHER" id="PTHR30595:SF6">
    <property type="entry name" value="SCHLAFEN ALBA-2 DOMAIN-CONTAINING PROTEIN"/>
    <property type="match status" value="1"/>
</dbReference>
<name>A0A517D8G3_LIMRT</name>
<dbReference type="InterPro" id="IPR007421">
    <property type="entry name" value="Schlafen_AlbA_2_dom"/>
</dbReference>
<keyword evidence="2" id="KW-0614">Plasmid</keyword>
<keyword evidence="2" id="KW-0547">Nucleotide-binding</keyword>
<organism evidence="2 3">
    <name type="scientific">Limosilactobacillus reuteri</name>
    <name type="common">Lactobacillus reuteri</name>
    <dbReference type="NCBI Taxonomy" id="1598"/>
    <lineage>
        <taxon>Bacteria</taxon>
        <taxon>Bacillati</taxon>
        <taxon>Bacillota</taxon>
        <taxon>Bacilli</taxon>
        <taxon>Lactobacillales</taxon>
        <taxon>Lactobacillaceae</taxon>
        <taxon>Limosilactobacillus</taxon>
    </lineage>
</organism>
<proteinExistence type="predicted"/>
<dbReference type="EMBL" id="CP041677">
    <property type="protein sequence ID" value="QDR73635.1"/>
    <property type="molecule type" value="Genomic_DNA"/>
</dbReference>
<dbReference type="PANTHER" id="PTHR30595">
    <property type="entry name" value="GLPR-RELATED TRANSCRIPTIONAL REPRESSOR"/>
    <property type="match status" value="1"/>
</dbReference>
<dbReference type="GO" id="GO:0005524">
    <property type="term" value="F:ATP binding"/>
    <property type="evidence" value="ECO:0007669"/>
    <property type="project" value="UniProtKB-KW"/>
</dbReference>
<reference evidence="2 3" key="1">
    <citation type="submission" date="2019-07" db="EMBL/GenBank/DDBJ databases">
        <title>Gastrointestinal microbiota of Peromyscus leucopus, the white-footed mouse.</title>
        <authorList>
            <person name="Milovic A."/>
            <person name="Bassam K."/>
            <person name="Barbour A.G."/>
        </authorList>
    </citation>
    <scope>NUCLEOTIDE SEQUENCE [LARGE SCALE GENOMIC DNA]</scope>
    <source>
        <strain evidence="2 3">LL7</strain>
        <plasmid evidence="2 3">unnamed</plasmid>
    </source>
</reference>
<feature type="domain" description="Schlafen AlbA-2" evidence="1">
    <location>
        <begin position="23"/>
        <end position="158"/>
    </location>
</feature>
<gene>
    <name evidence="2" type="ORF">FOD75_11100</name>
</gene>
<dbReference type="Gene3D" id="3.30.950.30">
    <property type="entry name" value="Schlafen, AAA domain"/>
    <property type="match status" value="1"/>
</dbReference>
<dbReference type="Proteomes" id="UP000316394">
    <property type="component" value="Plasmid unnamed"/>
</dbReference>
<protein>
    <submittedName>
        <fullName evidence="2">ATP-binding protein</fullName>
    </submittedName>
</protein>
<dbReference type="InterPro" id="IPR038461">
    <property type="entry name" value="Schlafen_AlbA_2_dom_sf"/>
</dbReference>
<accession>A0A517D8G3</accession>
<keyword evidence="2" id="KW-0067">ATP-binding</keyword>
<sequence length="401" mass="47056">MYTSKSRRLSHMQLLNNLINSPEDEYHDFKAQWYSPNDKAELIKDLFSFVNTSHHEDCYLIIGIDDDHNITGVEDDKNRLNTQQLTDFLHSLPVANSHTPRVIVRPIKIKNHIIDIITIKDTLDVPVYLDEDKHPKMAKRPIHAGQIFARENDTNTPIDSSASDYLVERLWKKRFGLDLPIQQQYKIKLRDINNWEYFETDKIGFLYNVDPDYCMFLEDDDQDRYKVESYALGQYRARMDWQKLVLRYKNRTIAEFLVVFLDGARFMTLTPNLGSINPLSENPLTFRYFIADTLEFSVENLFLTIKNGPTAPDGYQRMNLFQRIVIFNNEQQKDQVLKGLSSKRAYIEQQCVPSQEEINSCRSLLSMDFSSNDTEMNQSHLESICQESNVSQFIIRYLKTM</sequence>